<dbReference type="InterPro" id="IPR032675">
    <property type="entry name" value="LRR_dom_sf"/>
</dbReference>
<dbReference type="InterPro" id="IPR001611">
    <property type="entry name" value="Leu-rich_rpt"/>
</dbReference>
<evidence type="ECO:0000256" key="4">
    <source>
        <dbReference type="SAM" id="MobiDB-lite"/>
    </source>
</evidence>
<evidence type="ECO:0000313" key="7">
    <source>
        <dbReference type="EMBL" id="SBP03884.1"/>
    </source>
</evidence>
<dbReference type="InterPro" id="IPR050541">
    <property type="entry name" value="LRR_TM_domain-containing"/>
</dbReference>
<keyword evidence="1" id="KW-0433">Leucine-rich repeat</keyword>
<keyword evidence="5" id="KW-0812">Transmembrane</keyword>
<dbReference type="InterPro" id="IPR003591">
    <property type="entry name" value="Leu-rich_rpt_typical-subtyp"/>
</dbReference>
<dbReference type="EMBL" id="HADX01006225">
    <property type="protein sequence ID" value="SBP28457.1"/>
    <property type="molecule type" value="Transcribed_RNA"/>
</dbReference>
<evidence type="ECO:0000256" key="5">
    <source>
        <dbReference type="SAM" id="Phobius"/>
    </source>
</evidence>
<keyword evidence="5" id="KW-0472">Membrane</keyword>
<feature type="compositionally biased region" description="Basic and acidic residues" evidence="4">
    <location>
        <begin position="548"/>
        <end position="561"/>
    </location>
</feature>
<dbReference type="SUPFAM" id="SSF52058">
    <property type="entry name" value="L domain-like"/>
    <property type="match status" value="1"/>
</dbReference>
<dbReference type="Pfam" id="PF13855">
    <property type="entry name" value="LRR_8"/>
    <property type="match status" value="1"/>
</dbReference>
<feature type="compositionally biased region" description="Low complexity" evidence="4">
    <location>
        <begin position="669"/>
        <end position="689"/>
    </location>
</feature>
<feature type="compositionally biased region" description="Basic and acidic residues" evidence="4">
    <location>
        <begin position="699"/>
        <end position="709"/>
    </location>
</feature>
<feature type="transmembrane region" description="Helical" evidence="5">
    <location>
        <begin position="437"/>
        <end position="459"/>
    </location>
</feature>
<dbReference type="AlphaFoldDB" id="A0A1A7WED2"/>
<sequence length="890" mass="99640">MTSICGWLSPMDIASPSQMAQRTGQLRRSAAGGSSSGILSKASSCLNWIVLLSVLRLPAVTADCWLIEGEKGFVWLAICSMNQPPFEAIPTHMNSTIVDLRLNENKIRSVHYSSLSRFGNLTYLNLTKNDISYVEDGAFSAQFNLQVLQMGFNKLRNLTEGMMRGLGKLQYLYLQANLIETVAHNAFWECLNLENIDLSMNRIQVLDGNLFSGLSKLTTCELYTNPFSCSCELLDFLRWLSSFPNRTSERMVCDSPKGLSGYNLLSQNPRMPTQRNALYALNVACTDDGNSMTNVYVVDLTTQLPDFASPCGLDDCSSGTPPDEVISLSPIFPEARPIMTLKQVQHSSAVVTVQIPHPYKKMYILMLYNNSFFTDIQNLRNQREDIELKNLKPNTDYTYCVASIRNSLRFNHTCLTISTGRRAGAEPIPNQSSATHYIMTILGCLFGMLLFLGLLVHCLRRRRIMEEKERKMSRIQRTLIELKYGGEGDIEGGSGGSVSQKLAAGDSLPRMPYLPQGSEIDPYKLQEVIETPGHKSAKLNYMEVRSSGIEKEREREREREMSPQANPQGSVAEISTIAKEVDKVNQIINNCIDALKSESTSFQQGMKSPSSVGGGAVSNEEPQLVLLSEQGERGGEFLSPVYKGGRGGRDERGRNYHHSLQRHHSMEAPPTSKRPSTSSSPGSARSPRSFRSEGGYHSSESRYIERTSPGERGGGGDAIRTVNPAAAILRAEAQRIRQYNEHRHSYPGSQQHLQELQHHPQILQELHHHPGGRKPSVLDPLTLSRQAKQRELAYSQLSPHYPLSPQYHNLSYCSSPEEDEEEEEGLLCTPTLGLWERFKLHRKRHRQASLEDEGYVAAGHALRRKVQFAKDEDLHDILDYWKGVSAQHKA</sequence>
<evidence type="ECO:0000256" key="1">
    <source>
        <dbReference type="ARBA" id="ARBA00022614"/>
    </source>
</evidence>
<keyword evidence="5" id="KW-1133">Transmembrane helix</keyword>
<feature type="domain" description="LRRCT" evidence="6">
    <location>
        <begin position="225"/>
        <end position="270"/>
    </location>
</feature>
<evidence type="ECO:0000259" key="6">
    <source>
        <dbReference type="SMART" id="SM00082"/>
    </source>
</evidence>
<accession>A0A1A7WED2</accession>
<dbReference type="Pfam" id="PF22986">
    <property type="entry name" value="Fn3_ELFN"/>
    <property type="match status" value="1"/>
</dbReference>
<keyword evidence="2" id="KW-0732">Signal</keyword>
<evidence type="ECO:0000256" key="2">
    <source>
        <dbReference type="ARBA" id="ARBA00022729"/>
    </source>
</evidence>
<proteinExistence type="predicted"/>
<gene>
    <name evidence="7" type="primary">ELFN1B</name>
</gene>
<reference evidence="7" key="1">
    <citation type="submission" date="2016-05" db="EMBL/GenBank/DDBJ databases">
        <authorList>
            <person name="Lavstsen T."/>
            <person name="Jespersen J.S."/>
        </authorList>
    </citation>
    <scope>NUCLEOTIDE SEQUENCE</scope>
    <source>
        <tissue evidence="7">Brain</tissue>
    </source>
</reference>
<dbReference type="Gene3D" id="3.80.10.10">
    <property type="entry name" value="Ribonuclease Inhibitor"/>
    <property type="match status" value="1"/>
</dbReference>
<dbReference type="InterPro" id="IPR055106">
    <property type="entry name" value="ELFN_Fn3"/>
</dbReference>
<dbReference type="EMBL" id="HADW01002484">
    <property type="protein sequence ID" value="SBP03884.1"/>
    <property type="molecule type" value="Transcribed_RNA"/>
</dbReference>
<dbReference type="SMART" id="SM00082">
    <property type="entry name" value="LRRCT"/>
    <property type="match status" value="1"/>
</dbReference>
<dbReference type="Gene3D" id="1.20.5.900">
    <property type="entry name" value="transmembrane domain of human cd4"/>
    <property type="match status" value="1"/>
</dbReference>
<organism evidence="7">
    <name type="scientific">Iconisemion striatum</name>
    <dbReference type="NCBI Taxonomy" id="60296"/>
    <lineage>
        <taxon>Eukaryota</taxon>
        <taxon>Metazoa</taxon>
        <taxon>Chordata</taxon>
        <taxon>Craniata</taxon>
        <taxon>Vertebrata</taxon>
        <taxon>Euteleostomi</taxon>
        <taxon>Actinopterygii</taxon>
        <taxon>Neopterygii</taxon>
        <taxon>Teleostei</taxon>
        <taxon>Neoteleostei</taxon>
        <taxon>Acanthomorphata</taxon>
        <taxon>Ovalentaria</taxon>
        <taxon>Atherinomorphae</taxon>
        <taxon>Cyprinodontiformes</taxon>
        <taxon>Nothobranchiidae</taxon>
        <taxon>Iconisemion</taxon>
    </lineage>
</organism>
<dbReference type="InterPro" id="IPR000483">
    <property type="entry name" value="Cys-rich_flank_reg_C"/>
</dbReference>
<dbReference type="PANTHER" id="PTHR24369">
    <property type="entry name" value="ANTIGEN BSP, PUTATIVE-RELATED"/>
    <property type="match status" value="1"/>
</dbReference>
<reference evidence="7" key="2">
    <citation type="submission" date="2016-06" db="EMBL/GenBank/DDBJ databases">
        <title>The genome of a short-lived fish provides insights into sex chromosome evolution and the genetic control of aging.</title>
        <authorList>
            <person name="Reichwald K."/>
            <person name="Felder M."/>
            <person name="Petzold A."/>
            <person name="Koch P."/>
            <person name="Groth M."/>
            <person name="Platzer M."/>
        </authorList>
    </citation>
    <scope>NUCLEOTIDE SEQUENCE</scope>
    <source>
        <tissue evidence="7">Brain</tissue>
    </source>
</reference>
<feature type="region of interest" description="Disordered" evidence="4">
    <location>
        <begin position="547"/>
        <end position="571"/>
    </location>
</feature>
<feature type="region of interest" description="Disordered" evidence="4">
    <location>
        <begin position="629"/>
        <end position="719"/>
    </location>
</feature>
<keyword evidence="3" id="KW-0677">Repeat</keyword>
<dbReference type="SMART" id="SM00369">
    <property type="entry name" value="LRR_TYP"/>
    <property type="match status" value="4"/>
</dbReference>
<dbReference type="PANTHER" id="PTHR24369:SF204">
    <property type="entry name" value="PROTEIN PHOSPHATASE 1 REGULATORY SUBUNIT 29-RELATED"/>
    <property type="match status" value="1"/>
</dbReference>
<name>A0A1A7WED2_9TELE</name>
<evidence type="ECO:0000256" key="3">
    <source>
        <dbReference type="ARBA" id="ARBA00022737"/>
    </source>
</evidence>
<protein>
    <submittedName>
        <fullName evidence="7">Extracellular leucine-rich repeat and fibronectin type III domain containing 1b</fullName>
    </submittedName>
</protein>
<dbReference type="GO" id="GO:0005886">
    <property type="term" value="C:plasma membrane"/>
    <property type="evidence" value="ECO:0007669"/>
    <property type="project" value="TreeGrafter"/>
</dbReference>